<protein>
    <submittedName>
        <fullName evidence="1">DgyrCDS9939</fullName>
    </submittedName>
</protein>
<proteinExistence type="predicted"/>
<gene>
    <name evidence="1" type="ORF">DGYR_LOCUS9380</name>
</gene>
<organism evidence="1 2">
    <name type="scientific">Dimorphilus gyrociliatus</name>
    <dbReference type="NCBI Taxonomy" id="2664684"/>
    <lineage>
        <taxon>Eukaryota</taxon>
        <taxon>Metazoa</taxon>
        <taxon>Spiralia</taxon>
        <taxon>Lophotrochozoa</taxon>
        <taxon>Annelida</taxon>
        <taxon>Polychaeta</taxon>
        <taxon>Polychaeta incertae sedis</taxon>
        <taxon>Dinophilidae</taxon>
        <taxon>Dimorphilus</taxon>
    </lineage>
</organism>
<evidence type="ECO:0000313" key="2">
    <source>
        <dbReference type="Proteomes" id="UP000549394"/>
    </source>
</evidence>
<keyword evidence="2" id="KW-1185">Reference proteome</keyword>
<sequence>MIAQQFRANCGKCNIEQRRILPDLTSSNHSISTCLANGAKLDKCIETRCDNLYTKVLAKSLQDSCLTVAGCFRINVICITLAQKIQTPPIRCRTLNELKTRCYCNEYQEQRETVMKLLEDTENCVRDNTLKDLMGSGEDKSGDYSGDYNDVGSGSGSGAEIKDLKVGITACRINKLFKREKRE</sequence>
<reference evidence="1 2" key="1">
    <citation type="submission" date="2020-08" db="EMBL/GenBank/DDBJ databases">
        <authorList>
            <person name="Hejnol A."/>
        </authorList>
    </citation>
    <scope>NUCLEOTIDE SEQUENCE [LARGE SCALE GENOMIC DNA]</scope>
</reference>
<dbReference type="EMBL" id="CAJFCJ010000014">
    <property type="protein sequence ID" value="CAD5121422.1"/>
    <property type="molecule type" value="Genomic_DNA"/>
</dbReference>
<dbReference type="AlphaFoldDB" id="A0A7I8W0Q4"/>
<evidence type="ECO:0000313" key="1">
    <source>
        <dbReference type="EMBL" id="CAD5121422.1"/>
    </source>
</evidence>
<comment type="caution">
    <text evidence="1">The sequence shown here is derived from an EMBL/GenBank/DDBJ whole genome shotgun (WGS) entry which is preliminary data.</text>
</comment>
<accession>A0A7I8W0Q4</accession>
<dbReference type="Proteomes" id="UP000549394">
    <property type="component" value="Unassembled WGS sequence"/>
</dbReference>
<name>A0A7I8W0Q4_9ANNE</name>